<name>A0A6A6D8M1_9PEZI</name>
<proteinExistence type="predicted"/>
<gene>
    <name evidence="2" type="ORF">K469DRAFT_702246</name>
</gene>
<dbReference type="AlphaFoldDB" id="A0A6A6D8M1"/>
<feature type="compositionally biased region" description="Polar residues" evidence="1">
    <location>
        <begin position="76"/>
        <end position="93"/>
    </location>
</feature>
<feature type="region of interest" description="Disordered" evidence="1">
    <location>
        <begin position="1"/>
        <end position="147"/>
    </location>
</feature>
<feature type="compositionally biased region" description="Polar residues" evidence="1">
    <location>
        <begin position="1"/>
        <end position="10"/>
    </location>
</feature>
<dbReference type="EMBL" id="ML994733">
    <property type="protein sequence ID" value="KAF2175433.1"/>
    <property type="molecule type" value="Genomic_DNA"/>
</dbReference>
<evidence type="ECO:0000313" key="2">
    <source>
        <dbReference type="EMBL" id="KAF2175433.1"/>
    </source>
</evidence>
<evidence type="ECO:0000313" key="3">
    <source>
        <dbReference type="Proteomes" id="UP000800200"/>
    </source>
</evidence>
<organism evidence="2 3">
    <name type="scientific">Zopfia rhizophila CBS 207.26</name>
    <dbReference type="NCBI Taxonomy" id="1314779"/>
    <lineage>
        <taxon>Eukaryota</taxon>
        <taxon>Fungi</taxon>
        <taxon>Dikarya</taxon>
        <taxon>Ascomycota</taxon>
        <taxon>Pezizomycotina</taxon>
        <taxon>Dothideomycetes</taxon>
        <taxon>Dothideomycetes incertae sedis</taxon>
        <taxon>Zopfiaceae</taxon>
        <taxon>Zopfia</taxon>
    </lineage>
</organism>
<accession>A0A6A6D8M1</accession>
<keyword evidence="3" id="KW-1185">Reference proteome</keyword>
<evidence type="ECO:0000256" key="1">
    <source>
        <dbReference type="SAM" id="MobiDB-lite"/>
    </source>
</evidence>
<reference evidence="2" key="1">
    <citation type="journal article" date="2020" name="Stud. Mycol.">
        <title>101 Dothideomycetes genomes: a test case for predicting lifestyles and emergence of pathogens.</title>
        <authorList>
            <person name="Haridas S."/>
            <person name="Albert R."/>
            <person name="Binder M."/>
            <person name="Bloem J."/>
            <person name="Labutti K."/>
            <person name="Salamov A."/>
            <person name="Andreopoulos B."/>
            <person name="Baker S."/>
            <person name="Barry K."/>
            <person name="Bills G."/>
            <person name="Bluhm B."/>
            <person name="Cannon C."/>
            <person name="Castanera R."/>
            <person name="Culley D."/>
            <person name="Daum C."/>
            <person name="Ezra D."/>
            <person name="Gonzalez J."/>
            <person name="Henrissat B."/>
            <person name="Kuo A."/>
            <person name="Liang C."/>
            <person name="Lipzen A."/>
            <person name="Lutzoni F."/>
            <person name="Magnuson J."/>
            <person name="Mondo S."/>
            <person name="Nolan M."/>
            <person name="Ohm R."/>
            <person name="Pangilinan J."/>
            <person name="Park H.-J."/>
            <person name="Ramirez L."/>
            <person name="Alfaro M."/>
            <person name="Sun H."/>
            <person name="Tritt A."/>
            <person name="Yoshinaga Y."/>
            <person name="Zwiers L.-H."/>
            <person name="Turgeon B."/>
            <person name="Goodwin S."/>
            <person name="Spatafora J."/>
            <person name="Crous P."/>
            <person name="Grigoriev I."/>
        </authorList>
    </citation>
    <scope>NUCLEOTIDE SEQUENCE</scope>
    <source>
        <strain evidence="2">CBS 207.26</strain>
    </source>
</reference>
<dbReference type="Proteomes" id="UP000800200">
    <property type="component" value="Unassembled WGS sequence"/>
</dbReference>
<sequence length="183" mass="19902">MASTARTIFSSDGPKTGKPENFAGKGRQLSTNSEPGSGRETPDESAEDLVDTKHTAGYFQKGNNLNSNILRDRVNQHINGSATFGTPASTSNAQRERPNPPQGRLRSSIPVKSLSRPDRDTAVPPAQSTRQRPPKTRPYLHSSDNLKTTAVNRTASTQLGDNHYSNVLNDDVVQTIGRDLNFC</sequence>
<protein>
    <submittedName>
        <fullName evidence="2">Uncharacterized protein</fullName>
    </submittedName>
</protein>